<dbReference type="EMBL" id="JADNRY010000308">
    <property type="protein sequence ID" value="KAF9059340.1"/>
    <property type="molecule type" value="Genomic_DNA"/>
</dbReference>
<protein>
    <submittedName>
        <fullName evidence="2">Uncharacterized protein</fullName>
    </submittedName>
</protein>
<keyword evidence="1" id="KW-1133">Transmembrane helix</keyword>
<keyword evidence="3" id="KW-1185">Reference proteome</keyword>
<sequence length="157" mass="17947">MYVRYNGLFVPSSKYRSIHCGSNIKLSYFSLRLTIFSKINFLVGLLKNVLPSLAFVICLLDTRCSLECNSQVQRRCTFVFNTFWFPLMGLMFRTSGKQASISFRLFDFDLASAYRSFLALFCALRPLILGLSLYVLYKIQDKSSSSVSPATCRIYTS</sequence>
<evidence type="ECO:0000313" key="3">
    <source>
        <dbReference type="Proteomes" id="UP000772434"/>
    </source>
</evidence>
<organism evidence="2 3">
    <name type="scientific">Rhodocollybia butyracea</name>
    <dbReference type="NCBI Taxonomy" id="206335"/>
    <lineage>
        <taxon>Eukaryota</taxon>
        <taxon>Fungi</taxon>
        <taxon>Dikarya</taxon>
        <taxon>Basidiomycota</taxon>
        <taxon>Agaricomycotina</taxon>
        <taxon>Agaricomycetes</taxon>
        <taxon>Agaricomycetidae</taxon>
        <taxon>Agaricales</taxon>
        <taxon>Marasmiineae</taxon>
        <taxon>Omphalotaceae</taxon>
        <taxon>Rhodocollybia</taxon>
    </lineage>
</organism>
<dbReference type="Proteomes" id="UP000772434">
    <property type="component" value="Unassembled WGS sequence"/>
</dbReference>
<reference evidence="2" key="1">
    <citation type="submission" date="2020-11" db="EMBL/GenBank/DDBJ databases">
        <authorList>
            <consortium name="DOE Joint Genome Institute"/>
            <person name="Ahrendt S."/>
            <person name="Riley R."/>
            <person name="Andreopoulos W."/>
            <person name="Labutti K."/>
            <person name="Pangilinan J."/>
            <person name="Ruiz-Duenas F.J."/>
            <person name="Barrasa J.M."/>
            <person name="Sanchez-Garcia M."/>
            <person name="Camarero S."/>
            <person name="Miyauchi S."/>
            <person name="Serrano A."/>
            <person name="Linde D."/>
            <person name="Babiker R."/>
            <person name="Drula E."/>
            <person name="Ayuso-Fernandez I."/>
            <person name="Pacheco R."/>
            <person name="Padilla G."/>
            <person name="Ferreira P."/>
            <person name="Barriuso J."/>
            <person name="Kellner H."/>
            <person name="Castanera R."/>
            <person name="Alfaro M."/>
            <person name="Ramirez L."/>
            <person name="Pisabarro A.G."/>
            <person name="Kuo A."/>
            <person name="Tritt A."/>
            <person name="Lipzen A."/>
            <person name="He G."/>
            <person name="Yan M."/>
            <person name="Ng V."/>
            <person name="Cullen D."/>
            <person name="Martin F."/>
            <person name="Rosso M.-N."/>
            <person name="Henrissat B."/>
            <person name="Hibbett D."/>
            <person name="Martinez A.T."/>
            <person name="Grigoriev I.V."/>
        </authorList>
    </citation>
    <scope>NUCLEOTIDE SEQUENCE</scope>
    <source>
        <strain evidence="2">AH 40177</strain>
    </source>
</reference>
<feature type="transmembrane region" description="Helical" evidence="1">
    <location>
        <begin position="112"/>
        <end position="137"/>
    </location>
</feature>
<keyword evidence="1" id="KW-0472">Membrane</keyword>
<dbReference type="AlphaFoldDB" id="A0A9P5TXD1"/>
<proteinExistence type="predicted"/>
<evidence type="ECO:0000256" key="1">
    <source>
        <dbReference type="SAM" id="Phobius"/>
    </source>
</evidence>
<feature type="transmembrane region" description="Helical" evidence="1">
    <location>
        <begin position="72"/>
        <end position="92"/>
    </location>
</feature>
<evidence type="ECO:0000313" key="2">
    <source>
        <dbReference type="EMBL" id="KAF9059340.1"/>
    </source>
</evidence>
<keyword evidence="1" id="KW-0812">Transmembrane</keyword>
<feature type="transmembrane region" description="Helical" evidence="1">
    <location>
        <begin position="39"/>
        <end position="60"/>
    </location>
</feature>
<accession>A0A9P5TXD1</accession>
<comment type="caution">
    <text evidence="2">The sequence shown here is derived from an EMBL/GenBank/DDBJ whole genome shotgun (WGS) entry which is preliminary data.</text>
</comment>
<gene>
    <name evidence="2" type="ORF">BDP27DRAFT_508334</name>
</gene>
<name>A0A9P5TXD1_9AGAR</name>